<evidence type="ECO:0000313" key="3">
    <source>
        <dbReference type="Proteomes" id="UP000002358"/>
    </source>
</evidence>
<dbReference type="GeneID" id="100680480"/>
<protein>
    <recommendedName>
        <fullName evidence="1">Myb/SANT-like DNA-binding domain-containing protein</fullName>
    </recommendedName>
</protein>
<dbReference type="Proteomes" id="UP000002358">
    <property type="component" value="Chromosome 3"/>
</dbReference>
<dbReference type="InParanoid" id="A0A7M7TCZ2"/>
<proteinExistence type="predicted"/>
<sequence length="885" mass="101728">MVNIPLVTMDDYGLLEPTDVGTMTIDYDPKEECKRRVTRWDPEEVVCMLTLIKEHNFVSRYSVNKMSALLSQLMLKKGWNRTERQVHLKLTMLRKNFLACERQKLLTGVLKECPFYRELREIYRDASNSNGIDSEDYDTSSQEEFLVKFPSDPIDWSKGEVQKMLNFVKSMKLKNELTLTFFSPVAVKMIAEAMQNAGFDRSTEQVKNALINLRTMYIDYKIGFDNNENPAECMFYSSLDLFWGREYKKCRLKEKKKSRSDDSWSTEETIVLLTLIQDLNIAEDAYINTEKAAEELRQSLAENGYCRSNQQIMSRLDQLKLEFVSVDQTNAESEAVQQFPFYNLYRKLFERQFSREMMNRINLSSDAEKDSLELMEFNNGNDKESSENHSKGVLWSKDEVKLLLKTVKELTSKNHSNESLEDEKLQRLVQVLHEAGFHKTGEQIKRKLTLLKNSYQRCNQEDSCEKDIFECPFYNELHDIFHTPVSDERYEFIQNLLTENCDMNTSKFPDHSYTSIKFGNSSSESRVNDKVTVIPNKCIDTWFPVESIIDEDGITASSTLDFGNLSAVSNKEQEQVIEDAILATLPNNNSDTKDENRTIPEGDNTFENKVITVVEECVPPIINDVALDQEVITSGSCEENNVDYSKYFKYEDTDRPVYSATTPSVLSGDDEGPPPSKKLKITEDEKITGKNKFLLRPVEMNPSSLTGMANTTNTKFVRLIVANDLNKSRVNHITAHIEPININTASSVSSGMSSPVERADILKLAAEKVLTKEDFDIHKLENEAGAISSKKDYQYNGVNGCSSSTKSGNFEEKISKTIQEAVQTMMKHDELMQQKHHAWMEKQFEIQRKHDESHKMILMNELKELRGVMTVLLTDKQLHANNQNR</sequence>
<reference evidence="2" key="1">
    <citation type="submission" date="2021-01" db="UniProtKB">
        <authorList>
            <consortium name="EnsemblMetazoa"/>
        </authorList>
    </citation>
    <scope>IDENTIFICATION</scope>
</reference>
<feature type="domain" description="Myb/SANT-like DNA-binding" evidence="1">
    <location>
        <begin position="155"/>
        <end position="240"/>
    </location>
</feature>
<accession>A0A7M7TCZ2</accession>
<dbReference type="Gene3D" id="1.10.10.60">
    <property type="entry name" value="Homeodomain-like"/>
    <property type="match status" value="1"/>
</dbReference>
<dbReference type="OrthoDB" id="691673at2759"/>
<organism evidence="2 3">
    <name type="scientific">Nasonia vitripennis</name>
    <name type="common">Parasitic wasp</name>
    <dbReference type="NCBI Taxonomy" id="7425"/>
    <lineage>
        <taxon>Eukaryota</taxon>
        <taxon>Metazoa</taxon>
        <taxon>Ecdysozoa</taxon>
        <taxon>Arthropoda</taxon>
        <taxon>Hexapoda</taxon>
        <taxon>Insecta</taxon>
        <taxon>Pterygota</taxon>
        <taxon>Neoptera</taxon>
        <taxon>Endopterygota</taxon>
        <taxon>Hymenoptera</taxon>
        <taxon>Apocrita</taxon>
        <taxon>Proctotrupomorpha</taxon>
        <taxon>Chalcidoidea</taxon>
        <taxon>Pteromalidae</taxon>
        <taxon>Pteromalinae</taxon>
        <taxon>Nasonia</taxon>
    </lineage>
</organism>
<evidence type="ECO:0000313" key="2">
    <source>
        <dbReference type="EnsemblMetazoa" id="XP_032454409"/>
    </source>
</evidence>
<keyword evidence="3" id="KW-1185">Reference proteome</keyword>
<dbReference type="KEGG" id="nvi:100680480"/>
<evidence type="ECO:0000259" key="1">
    <source>
        <dbReference type="Pfam" id="PF13837"/>
    </source>
</evidence>
<dbReference type="RefSeq" id="XP_032454409.1">
    <property type="nucleotide sequence ID" value="XM_032598518.1"/>
</dbReference>
<dbReference type="InterPro" id="IPR044822">
    <property type="entry name" value="Myb_DNA-bind_4"/>
</dbReference>
<dbReference type="Pfam" id="PF13837">
    <property type="entry name" value="Myb_DNA-bind_4"/>
    <property type="match status" value="3"/>
</dbReference>
<feature type="domain" description="Myb/SANT-like DNA-binding" evidence="1">
    <location>
        <begin position="262"/>
        <end position="344"/>
    </location>
</feature>
<dbReference type="EnsemblMetazoa" id="XM_032598518">
    <property type="protein sequence ID" value="XP_032454409"/>
    <property type="gene ID" value="LOC100680480"/>
</dbReference>
<dbReference type="EnsemblMetazoa" id="XM_003424203">
    <property type="protein sequence ID" value="XP_003424251"/>
    <property type="gene ID" value="LOC100680480"/>
</dbReference>
<dbReference type="PANTHER" id="PTHR47595">
    <property type="entry name" value="HEAT SHOCK 70 KDA PROTEIN 14"/>
    <property type="match status" value="1"/>
</dbReference>
<dbReference type="AlphaFoldDB" id="A0A7M7TCZ2"/>
<dbReference type="PANTHER" id="PTHR47595:SF1">
    <property type="entry name" value="MYB_SANT-LIKE DNA-BINDING DOMAIN-CONTAINING PROTEIN"/>
    <property type="match status" value="1"/>
</dbReference>
<dbReference type="RefSeq" id="XP_003424251.3">
    <property type="nucleotide sequence ID" value="XM_003424203.4"/>
</dbReference>
<name>A0A7M7TCZ2_NASVI</name>
<feature type="domain" description="Myb/SANT-like DNA-binding" evidence="1">
    <location>
        <begin position="394"/>
        <end position="480"/>
    </location>
</feature>